<dbReference type="InterPro" id="IPR032877">
    <property type="entry name" value="Transposase_HTH"/>
</dbReference>
<dbReference type="Pfam" id="PF13542">
    <property type="entry name" value="HTH_Tnp_ISL3"/>
    <property type="match status" value="1"/>
</dbReference>
<dbReference type="AlphaFoldDB" id="A0A0F9CNC1"/>
<comment type="caution">
    <text evidence="2">The sequence shown here is derived from an EMBL/GenBank/DDBJ whole genome shotgun (WGS) entry which is preliminary data.</text>
</comment>
<organism evidence="2">
    <name type="scientific">marine sediment metagenome</name>
    <dbReference type="NCBI Taxonomy" id="412755"/>
    <lineage>
        <taxon>unclassified sequences</taxon>
        <taxon>metagenomes</taxon>
        <taxon>ecological metagenomes</taxon>
    </lineage>
</organism>
<gene>
    <name evidence="2" type="ORF">LCGC14_2588790</name>
</gene>
<proteinExistence type="predicted"/>
<accession>A0A0F9CNC1</accession>
<evidence type="ECO:0000259" key="1">
    <source>
        <dbReference type="Pfam" id="PF13542"/>
    </source>
</evidence>
<evidence type="ECO:0000313" key="2">
    <source>
        <dbReference type="EMBL" id="KKL07161.1"/>
    </source>
</evidence>
<name>A0A0F9CNC1_9ZZZZ</name>
<sequence>MPRLACRQYGKTRQVTVPWAHSGSGFTQLFDAFVIALVRELLVNTVADMLGVGDGRVWRILPHYVEGARTHEDFSGVNGMPDLIWMPVWRKLTPDRIISGRGIS</sequence>
<dbReference type="EMBL" id="LAZR01043403">
    <property type="protein sequence ID" value="KKL07161.1"/>
    <property type="molecule type" value="Genomic_DNA"/>
</dbReference>
<protein>
    <recommendedName>
        <fullName evidence="1">Transposase IS204/IS1001/IS1096/IS1165 helix-turn-helix domain-containing protein</fullName>
    </recommendedName>
</protein>
<reference evidence="2" key="1">
    <citation type="journal article" date="2015" name="Nature">
        <title>Complex archaea that bridge the gap between prokaryotes and eukaryotes.</title>
        <authorList>
            <person name="Spang A."/>
            <person name="Saw J.H."/>
            <person name="Jorgensen S.L."/>
            <person name="Zaremba-Niedzwiedzka K."/>
            <person name="Martijn J."/>
            <person name="Lind A.E."/>
            <person name="van Eijk R."/>
            <person name="Schleper C."/>
            <person name="Guy L."/>
            <person name="Ettema T.J."/>
        </authorList>
    </citation>
    <scope>NUCLEOTIDE SEQUENCE</scope>
</reference>
<feature type="domain" description="Transposase IS204/IS1001/IS1096/IS1165 helix-turn-helix" evidence="1">
    <location>
        <begin position="16"/>
        <end position="65"/>
    </location>
</feature>